<reference evidence="2 3" key="1">
    <citation type="journal article" date="2016" name="Nat. Commun.">
        <title>Thousands of microbial genomes shed light on interconnected biogeochemical processes in an aquifer system.</title>
        <authorList>
            <person name="Anantharaman K."/>
            <person name="Brown C.T."/>
            <person name="Hug L.A."/>
            <person name="Sharon I."/>
            <person name="Castelle C.J."/>
            <person name="Probst A.J."/>
            <person name="Thomas B.C."/>
            <person name="Singh A."/>
            <person name="Wilkins M.J."/>
            <person name="Karaoz U."/>
            <person name="Brodie E.L."/>
            <person name="Williams K.H."/>
            <person name="Hubbard S.S."/>
            <person name="Banfield J.F."/>
        </authorList>
    </citation>
    <scope>NUCLEOTIDE SEQUENCE [LARGE SCALE GENOMIC DNA]</scope>
</reference>
<dbReference type="AlphaFoldDB" id="A0A1F5MJM9"/>
<name>A0A1F5MJM9_9BACT</name>
<feature type="transmembrane region" description="Helical" evidence="1">
    <location>
        <begin position="32"/>
        <end position="53"/>
    </location>
</feature>
<feature type="transmembrane region" description="Helical" evidence="1">
    <location>
        <begin position="242"/>
        <end position="262"/>
    </location>
</feature>
<accession>A0A1F5MJM9</accession>
<dbReference type="EMBL" id="MFDO01000016">
    <property type="protein sequence ID" value="OGE65584.1"/>
    <property type="molecule type" value="Genomic_DNA"/>
</dbReference>
<organism evidence="2 3">
    <name type="scientific">Candidatus Daviesbacteria bacterium RIFCSPLOWO2_01_FULL_40_24</name>
    <dbReference type="NCBI Taxonomy" id="1797787"/>
    <lineage>
        <taxon>Bacteria</taxon>
        <taxon>Candidatus Daviesiibacteriota</taxon>
    </lineage>
</organism>
<evidence type="ECO:0000256" key="1">
    <source>
        <dbReference type="SAM" id="Phobius"/>
    </source>
</evidence>
<comment type="caution">
    <text evidence="2">The sequence shown here is derived from an EMBL/GenBank/DDBJ whole genome shotgun (WGS) entry which is preliminary data.</text>
</comment>
<evidence type="ECO:0008006" key="4">
    <source>
        <dbReference type="Google" id="ProtNLM"/>
    </source>
</evidence>
<feature type="transmembrane region" description="Helical" evidence="1">
    <location>
        <begin position="274"/>
        <end position="296"/>
    </location>
</feature>
<keyword evidence="1" id="KW-1133">Transmembrane helix</keyword>
<evidence type="ECO:0000313" key="3">
    <source>
        <dbReference type="Proteomes" id="UP000178017"/>
    </source>
</evidence>
<dbReference type="Proteomes" id="UP000178017">
    <property type="component" value="Unassembled WGS sequence"/>
</dbReference>
<feature type="transmembrane region" description="Helical" evidence="1">
    <location>
        <begin position="173"/>
        <end position="193"/>
    </location>
</feature>
<gene>
    <name evidence="2" type="ORF">A3B49_02105</name>
</gene>
<keyword evidence="1" id="KW-0472">Membrane</keyword>
<proteinExistence type="predicted"/>
<evidence type="ECO:0000313" key="2">
    <source>
        <dbReference type="EMBL" id="OGE65584.1"/>
    </source>
</evidence>
<feature type="transmembrane region" description="Helical" evidence="1">
    <location>
        <begin position="144"/>
        <end position="161"/>
    </location>
</feature>
<protein>
    <recommendedName>
        <fullName evidence="4">EamA domain-containing protein</fullName>
    </recommendedName>
</protein>
<feature type="transmembrane region" description="Helical" evidence="1">
    <location>
        <begin position="6"/>
        <end position="25"/>
    </location>
</feature>
<feature type="transmembrane region" description="Helical" evidence="1">
    <location>
        <begin position="90"/>
        <end position="107"/>
    </location>
</feature>
<feature type="transmembrane region" description="Helical" evidence="1">
    <location>
        <begin position="113"/>
        <end position="132"/>
    </location>
</feature>
<feature type="transmembrane region" description="Helical" evidence="1">
    <location>
        <begin position="214"/>
        <end position="236"/>
    </location>
</feature>
<sequence length="302" mass="33069">MNYLPITLLAYFFNAASVLIDKALLTTRIPNPLTYIFYISLVSLLALVLLPFTSIPNPLVITLASISTLLWSTAALLMFHAMKIGQASRVIPVIGTLVPLILLGHSLQTGSLSIEQMLAVLLLVLGLILLTFFSWQGKFSKRELFLEVGSAILFAVSYLFLKQAYLQDDFLTVLTYSRLILIPAGLILLVFPVSRKIVLAIDPTRPSFKIFSRVGLLFVTGQLLGGLSEILITFSIALASPALVNSLQGSLFAFLFLFSLVLNKPFPKIFQENLNPLTISLKISGIFCIGIGIYLLSITNTG</sequence>
<keyword evidence="1" id="KW-0812">Transmembrane</keyword>
<feature type="transmembrane region" description="Helical" evidence="1">
    <location>
        <begin position="59"/>
        <end position="78"/>
    </location>
</feature>